<dbReference type="PANTHER" id="PTHR18895">
    <property type="entry name" value="HEMK METHYLTRANSFERASE"/>
    <property type="match status" value="1"/>
</dbReference>
<dbReference type="InterPro" id="IPR050320">
    <property type="entry name" value="N5-glutamine_MTase"/>
</dbReference>
<evidence type="ECO:0000256" key="3">
    <source>
        <dbReference type="ARBA" id="ARBA00022679"/>
    </source>
</evidence>
<dbReference type="InterPro" id="IPR002052">
    <property type="entry name" value="DNA_methylase_N6_adenine_CS"/>
</dbReference>
<dbReference type="GO" id="GO:0005739">
    <property type="term" value="C:mitochondrion"/>
    <property type="evidence" value="ECO:0007669"/>
    <property type="project" value="TreeGrafter"/>
</dbReference>
<evidence type="ECO:0000256" key="4">
    <source>
        <dbReference type="ARBA" id="ARBA00022691"/>
    </source>
</evidence>
<comment type="catalytic activity">
    <reaction evidence="5">
        <text>L-glutaminyl-[peptide chain release factor] + S-adenosyl-L-methionine = N(5)-methyl-L-glutaminyl-[peptide chain release factor] + S-adenosyl-L-homocysteine + H(+)</text>
        <dbReference type="Rhea" id="RHEA:42896"/>
        <dbReference type="Rhea" id="RHEA-COMP:10271"/>
        <dbReference type="Rhea" id="RHEA-COMP:10272"/>
        <dbReference type="ChEBI" id="CHEBI:15378"/>
        <dbReference type="ChEBI" id="CHEBI:30011"/>
        <dbReference type="ChEBI" id="CHEBI:57856"/>
        <dbReference type="ChEBI" id="CHEBI:59789"/>
        <dbReference type="ChEBI" id="CHEBI:61891"/>
        <dbReference type="EC" id="2.1.1.297"/>
    </reaction>
</comment>
<feature type="domain" description="Methyltransferase small" evidence="6">
    <location>
        <begin position="145"/>
        <end position="240"/>
    </location>
</feature>
<dbReference type="SUPFAM" id="SSF53335">
    <property type="entry name" value="S-adenosyl-L-methionine-dependent methyltransferases"/>
    <property type="match status" value="1"/>
</dbReference>
<gene>
    <name evidence="7" type="ORF">TrST_g3419</name>
</gene>
<keyword evidence="8" id="KW-1185">Reference proteome</keyword>
<evidence type="ECO:0000313" key="8">
    <source>
        <dbReference type="Proteomes" id="UP001165085"/>
    </source>
</evidence>
<keyword evidence="2" id="KW-0489">Methyltransferase</keyword>
<dbReference type="EMBL" id="BRXY01000452">
    <property type="protein sequence ID" value="GMH95926.1"/>
    <property type="molecule type" value="Genomic_DNA"/>
</dbReference>
<evidence type="ECO:0000256" key="5">
    <source>
        <dbReference type="ARBA" id="ARBA00048391"/>
    </source>
</evidence>
<dbReference type="Gene3D" id="1.10.8.10">
    <property type="entry name" value="DNA helicase RuvA subunit, C-terminal domain"/>
    <property type="match status" value="1"/>
</dbReference>
<dbReference type="OrthoDB" id="269872at2759"/>
<dbReference type="EC" id="2.1.1.297" evidence="1"/>
<organism evidence="7 8">
    <name type="scientific">Triparma strigata</name>
    <dbReference type="NCBI Taxonomy" id="1606541"/>
    <lineage>
        <taxon>Eukaryota</taxon>
        <taxon>Sar</taxon>
        <taxon>Stramenopiles</taxon>
        <taxon>Ochrophyta</taxon>
        <taxon>Bolidophyceae</taxon>
        <taxon>Parmales</taxon>
        <taxon>Triparmaceae</taxon>
        <taxon>Triparma</taxon>
    </lineage>
</organism>
<evidence type="ECO:0000313" key="7">
    <source>
        <dbReference type="EMBL" id="GMH95926.1"/>
    </source>
</evidence>
<dbReference type="AlphaFoldDB" id="A0A9W7BWY7"/>
<name>A0A9W7BWY7_9STRA</name>
<sequence length="325" mass="36433">MTMTMTMLCHSFKLTQLTRQRTATLPLTRLSSSLSEIREIHEKALSLAPPATSSASSEWSLNIAHLLTHHLNLPPNTYSSIFNKNYPPNLNLSSPPTFFSDVTRLTNSEPIQYILGSWDFYTLSNVLCSAPVLIPRPETEDLITILLTSIPPSPAAKKLNIIDVGTGTGCIGISILKELPNVNLYGVEPGVEAYNLTNLNINKFEKEFKHNSDYVKLYGCGIEDLEEIECDYIISNPPYIPTRDMEGLDDKVIRYEDYKALWGGEDGLDVIREVLRYAEKVGGKVFGEGDEGCVEGVRRFVGERGEVEGRKDFMGKERFFIVSWL</sequence>
<evidence type="ECO:0000256" key="2">
    <source>
        <dbReference type="ARBA" id="ARBA00022603"/>
    </source>
</evidence>
<reference evidence="8" key="1">
    <citation type="journal article" date="2023" name="Commun. Biol.">
        <title>Genome analysis of Parmales, the sister group of diatoms, reveals the evolutionary specialization of diatoms from phago-mixotrophs to photoautotrophs.</title>
        <authorList>
            <person name="Ban H."/>
            <person name="Sato S."/>
            <person name="Yoshikawa S."/>
            <person name="Yamada K."/>
            <person name="Nakamura Y."/>
            <person name="Ichinomiya M."/>
            <person name="Sato N."/>
            <person name="Blanc-Mathieu R."/>
            <person name="Endo H."/>
            <person name="Kuwata A."/>
            <person name="Ogata H."/>
        </authorList>
    </citation>
    <scope>NUCLEOTIDE SEQUENCE [LARGE SCALE GENOMIC DNA]</scope>
    <source>
        <strain evidence="8">NIES 3701</strain>
    </source>
</reference>
<dbReference type="Gene3D" id="3.40.50.150">
    <property type="entry name" value="Vaccinia Virus protein VP39"/>
    <property type="match status" value="1"/>
</dbReference>
<dbReference type="NCBIfam" id="TIGR00536">
    <property type="entry name" value="hemK_fam"/>
    <property type="match status" value="1"/>
</dbReference>
<protein>
    <recommendedName>
        <fullName evidence="1">peptide chain release factor N(5)-glutamine methyltransferase</fullName>
        <ecNumber evidence="1">2.1.1.297</ecNumber>
    </recommendedName>
</protein>
<comment type="caution">
    <text evidence="7">The sequence shown here is derived from an EMBL/GenBank/DDBJ whole genome shotgun (WGS) entry which is preliminary data.</text>
</comment>
<keyword evidence="4" id="KW-0949">S-adenosyl-L-methionine</keyword>
<dbReference type="InterPro" id="IPR007848">
    <property type="entry name" value="Small_mtfrase_dom"/>
</dbReference>
<dbReference type="PANTHER" id="PTHR18895:SF74">
    <property type="entry name" value="MTRF1L RELEASE FACTOR GLUTAMINE METHYLTRANSFERASE"/>
    <property type="match status" value="1"/>
</dbReference>
<proteinExistence type="predicted"/>
<evidence type="ECO:0000256" key="1">
    <source>
        <dbReference type="ARBA" id="ARBA00012771"/>
    </source>
</evidence>
<dbReference type="InterPro" id="IPR029063">
    <property type="entry name" value="SAM-dependent_MTases_sf"/>
</dbReference>
<accession>A0A9W7BWY7</accession>
<dbReference type="Pfam" id="PF05175">
    <property type="entry name" value="MTS"/>
    <property type="match status" value="1"/>
</dbReference>
<dbReference type="GO" id="GO:0102559">
    <property type="term" value="F:peptide chain release factor N(5)-glutamine methyltransferase activity"/>
    <property type="evidence" value="ECO:0007669"/>
    <property type="project" value="UniProtKB-EC"/>
</dbReference>
<dbReference type="CDD" id="cd02440">
    <property type="entry name" value="AdoMet_MTases"/>
    <property type="match status" value="1"/>
</dbReference>
<dbReference type="InterPro" id="IPR004556">
    <property type="entry name" value="HemK-like"/>
</dbReference>
<dbReference type="GO" id="GO:0003676">
    <property type="term" value="F:nucleic acid binding"/>
    <property type="evidence" value="ECO:0007669"/>
    <property type="project" value="InterPro"/>
</dbReference>
<dbReference type="GO" id="GO:0032259">
    <property type="term" value="P:methylation"/>
    <property type="evidence" value="ECO:0007669"/>
    <property type="project" value="UniProtKB-KW"/>
</dbReference>
<evidence type="ECO:0000259" key="6">
    <source>
        <dbReference type="Pfam" id="PF05175"/>
    </source>
</evidence>
<dbReference type="PROSITE" id="PS00092">
    <property type="entry name" value="N6_MTASE"/>
    <property type="match status" value="1"/>
</dbReference>
<keyword evidence="3" id="KW-0808">Transferase</keyword>
<dbReference type="Proteomes" id="UP001165085">
    <property type="component" value="Unassembled WGS sequence"/>
</dbReference>